<feature type="transmembrane region" description="Helical" evidence="14">
    <location>
        <begin position="419"/>
        <end position="441"/>
    </location>
</feature>
<evidence type="ECO:0000313" key="18">
    <source>
        <dbReference type="EMBL" id="HJC45551.1"/>
    </source>
</evidence>
<comment type="subcellular location">
    <subcellularLocation>
        <location evidence="1">Cell membrane</location>
        <topology evidence="1">Multi-pass membrane protein</topology>
    </subcellularLocation>
</comment>
<feature type="domain" description="Peptidase C39" evidence="17">
    <location>
        <begin position="8"/>
        <end position="163"/>
    </location>
</feature>
<keyword evidence="9" id="KW-0067">ATP-binding</keyword>
<dbReference type="GO" id="GO:0016887">
    <property type="term" value="F:ATP hydrolysis activity"/>
    <property type="evidence" value="ECO:0007669"/>
    <property type="project" value="InterPro"/>
</dbReference>
<evidence type="ECO:0000256" key="11">
    <source>
        <dbReference type="ARBA" id="ARBA00022989"/>
    </source>
</evidence>
<dbReference type="FunFam" id="3.40.50.300:FF:000287">
    <property type="entry name" value="Multidrug ABC transporter ATP-binding protein"/>
    <property type="match status" value="1"/>
</dbReference>
<dbReference type="PROSITE" id="PS00211">
    <property type="entry name" value="ABC_TRANSPORTER_1"/>
    <property type="match status" value="1"/>
</dbReference>
<feature type="transmembrane region" description="Helical" evidence="14">
    <location>
        <begin position="193"/>
        <end position="218"/>
    </location>
</feature>
<dbReference type="InterPro" id="IPR017871">
    <property type="entry name" value="ABC_transporter-like_CS"/>
</dbReference>
<keyword evidence="12 14" id="KW-0472">Membrane</keyword>
<dbReference type="InterPro" id="IPR027417">
    <property type="entry name" value="P-loop_NTPase"/>
</dbReference>
<dbReference type="Pfam" id="PF00005">
    <property type="entry name" value="ABC_tran"/>
    <property type="match status" value="1"/>
</dbReference>
<dbReference type="PROSITE" id="PS50893">
    <property type="entry name" value="ABC_TRANSPORTER_2"/>
    <property type="match status" value="1"/>
</dbReference>
<dbReference type="AlphaFoldDB" id="A0A9D2P8Z0"/>
<dbReference type="CDD" id="cd18570">
    <property type="entry name" value="ABC_6TM_PCAT1_LagD_like"/>
    <property type="match status" value="1"/>
</dbReference>
<feature type="domain" description="ABC transporter" evidence="15">
    <location>
        <begin position="512"/>
        <end position="746"/>
    </location>
</feature>
<evidence type="ECO:0000256" key="6">
    <source>
        <dbReference type="ARBA" id="ARBA00022741"/>
    </source>
</evidence>
<protein>
    <submittedName>
        <fullName evidence="18">Peptidase domain-containing ABC transporter</fullName>
    </submittedName>
</protein>
<dbReference type="PROSITE" id="PS50929">
    <property type="entry name" value="ABC_TM1F"/>
    <property type="match status" value="1"/>
</dbReference>
<feature type="transmembrane region" description="Helical" evidence="14">
    <location>
        <begin position="304"/>
        <end position="327"/>
    </location>
</feature>
<reference evidence="18" key="1">
    <citation type="journal article" date="2021" name="PeerJ">
        <title>Extensive microbial diversity within the chicken gut microbiome revealed by metagenomics and culture.</title>
        <authorList>
            <person name="Gilroy R."/>
            <person name="Ravi A."/>
            <person name="Getino M."/>
            <person name="Pursley I."/>
            <person name="Horton D.L."/>
            <person name="Alikhan N.F."/>
            <person name="Baker D."/>
            <person name="Gharbi K."/>
            <person name="Hall N."/>
            <person name="Watson M."/>
            <person name="Adriaenssens E.M."/>
            <person name="Foster-Nyarko E."/>
            <person name="Jarju S."/>
            <person name="Secka A."/>
            <person name="Antonio M."/>
            <person name="Oren A."/>
            <person name="Chaudhuri R.R."/>
            <person name="La Ragione R."/>
            <person name="Hildebrand F."/>
            <person name="Pallen M.J."/>
        </authorList>
    </citation>
    <scope>NUCLEOTIDE SEQUENCE</scope>
    <source>
        <strain evidence="18">ChiSjej5B23-2810</strain>
    </source>
</reference>
<dbReference type="InterPro" id="IPR003439">
    <property type="entry name" value="ABC_transporter-like_ATP-bd"/>
</dbReference>
<feature type="region of interest" description="Disordered" evidence="13">
    <location>
        <begin position="755"/>
        <end position="779"/>
    </location>
</feature>
<dbReference type="PANTHER" id="PTHR43394">
    <property type="entry name" value="ATP-DEPENDENT PERMEASE MDL1, MITOCHONDRIAL"/>
    <property type="match status" value="1"/>
</dbReference>
<evidence type="ECO:0000256" key="12">
    <source>
        <dbReference type="ARBA" id="ARBA00023136"/>
    </source>
</evidence>
<evidence type="ECO:0000259" key="16">
    <source>
        <dbReference type="PROSITE" id="PS50929"/>
    </source>
</evidence>
<evidence type="ECO:0000256" key="10">
    <source>
        <dbReference type="ARBA" id="ARBA00022967"/>
    </source>
</evidence>
<gene>
    <name evidence="18" type="ORF">H9703_05380</name>
</gene>
<evidence type="ECO:0000256" key="5">
    <source>
        <dbReference type="ARBA" id="ARBA00022692"/>
    </source>
</evidence>
<dbReference type="InterPro" id="IPR003593">
    <property type="entry name" value="AAA+_ATPase"/>
</dbReference>
<evidence type="ECO:0000256" key="1">
    <source>
        <dbReference type="ARBA" id="ARBA00004651"/>
    </source>
</evidence>
<keyword evidence="2" id="KW-0813">Transport</keyword>
<evidence type="ECO:0000259" key="17">
    <source>
        <dbReference type="PROSITE" id="PS50990"/>
    </source>
</evidence>
<evidence type="ECO:0000256" key="7">
    <source>
        <dbReference type="ARBA" id="ARBA00022801"/>
    </source>
</evidence>
<dbReference type="InterPro" id="IPR005897">
    <property type="entry name" value="Pept_C39_ABC_bacteriocin"/>
</dbReference>
<dbReference type="Gene3D" id="1.20.1560.10">
    <property type="entry name" value="ABC transporter type 1, transmembrane domain"/>
    <property type="match status" value="1"/>
</dbReference>
<evidence type="ECO:0000256" key="13">
    <source>
        <dbReference type="SAM" id="MobiDB-lite"/>
    </source>
</evidence>
<organism evidence="18 19">
    <name type="scientific">Candidatus Faecalibacterium faecigallinarum</name>
    <dbReference type="NCBI Taxonomy" id="2838577"/>
    <lineage>
        <taxon>Bacteria</taxon>
        <taxon>Bacillati</taxon>
        <taxon>Bacillota</taxon>
        <taxon>Clostridia</taxon>
        <taxon>Eubacteriales</taxon>
        <taxon>Oscillospiraceae</taxon>
        <taxon>Faecalibacterium</taxon>
    </lineage>
</organism>
<keyword evidence="11 14" id="KW-1133">Transmembrane helix</keyword>
<dbReference type="InterPro" id="IPR011527">
    <property type="entry name" value="ABC1_TM_dom"/>
</dbReference>
<dbReference type="GO" id="GO:0005886">
    <property type="term" value="C:plasma membrane"/>
    <property type="evidence" value="ECO:0007669"/>
    <property type="project" value="UniProtKB-SubCell"/>
</dbReference>
<dbReference type="InterPro" id="IPR039421">
    <property type="entry name" value="Type_1_exporter"/>
</dbReference>
<keyword evidence="6" id="KW-0547">Nucleotide-binding</keyword>
<evidence type="ECO:0000256" key="9">
    <source>
        <dbReference type="ARBA" id="ARBA00022840"/>
    </source>
</evidence>
<evidence type="ECO:0000256" key="4">
    <source>
        <dbReference type="ARBA" id="ARBA00022670"/>
    </source>
</evidence>
<evidence type="ECO:0000256" key="3">
    <source>
        <dbReference type="ARBA" id="ARBA00022475"/>
    </source>
</evidence>
<feature type="transmembrane region" description="Helical" evidence="14">
    <location>
        <begin position="230"/>
        <end position="251"/>
    </location>
</feature>
<keyword evidence="3" id="KW-1003">Cell membrane</keyword>
<evidence type="ECO:0000256" key="14">
    <source>
        <dbReference type="SAM" id="Phobius"/>
    </source>
</evidence>
<evidence type="ECO:0000259" key="15">
    <source>
        <dbReference type="PROSITE" id="PS50893"/>
    </source>
</evidence>
<dbReference type="CDD" id="cd02418">
    <property type="entry name" value="Peptidase_C39B"/>
    <property type="match status" value="1"/>
</dbReference>
<keyword evidence="8" id="KW-0788">Thiol protease</keyword>
<dbReference type="PANTHER" id="PTHR43394:SF1">
    <property type="entry name" value="ATP-BINDING CASSETTE SUB-FAMILY B MEMBER 10, MITOCHONDRIAL"/>
    <property type="match status" value="1"/>
</dbReference>
<dbReference type="InterPro" id="IPR005074">
    <property type="entry name" value="Peptidase_C39"/>
</dbReference>
<sequence>MRYTYVRQHDSTDCAAACLAMVCLHYRKEITITRLRDMMGTDLKGTNLVGLQKAANELGFTTAAVRVDRENFLSDFSLPCIAQEITDQGLTHFVVVFKKTTIPDEGARRKHMLDVTAAKEEADKTGKKYKDKEYVIVGDPATELRKMTLDEFYKNFTGVLLLLNPTADFQPGKVKQGSMFKRYVNLLLPQKKLFAYAILSSVILTILGIASSLFNKILMDEVLPYGLDNLLLTLILVFSVVSITSAFVTFVRQWILVHLSIKIDIPMMLGYFGHIYHLPMKFFATRKTGDITTRYSDANTIKSIFTSIALSLIMDISMAVITGIILFRMNATLFSVALFMTLVSLLLVLIYRRPYKKINEETMQQASILNSQMIEGLRGIETIKCNAGEDNELERLEREYIKSLKISIRSSKLSTTQTLITSLISTGFSMLTYYIGIMQVLNGEMTLGSFMAFSTLSSYFTSPVGNLVNLQLQIQEASISMKRLTEIMDYEAEQANADEQEYTELEQIEGDIEFRDVTFRYGNRNPALDHVSFTIPAGKKVALVGHSGSGKSTITKMLLKYYEPESGEIRVNGVNLNEYTNASVRRAISYVPQNIELFSKTILDNIRISRPDATLEEVKEAAKKADAHEFIRKLPLQYHTYLEEAGNGLSGGEKQRIALARAFLKDSNLYILDESTSNLDFATENAIFDMIYHQLADRSMLIVAHRLSTVRGCDQIIVMDEGRIVEQGTHDELMAKQGKYYALWNLQQGIFRKREEPKPVVETAAPAQDDEDDDGSMTY</sequence>
<dbReference type="Gene3D" id="3.40.50.300">
    <property type="entry name" value="P-loop containing nucleotide triphosphate hydrolases"/>
    <property type="match status" value="1"/>
</dbReference>
<evidence type="ECO:0000313" key="19">
    <source>
        <dbReference type="Proteomes" id="UP000823906"/>
    </source>
</evidence>
<dbReference type="PROSITE" id="PS50990">
    <property type="entry name" value="PEPTIDASE_C39"/>
    <property type="match status" value="1"/>
</dbReference>
<comment type="caution">
    <text evidence="18">The sequence shown here is derived from an EMBL/GenBank/DDBJ whole genome shotgun (WGS) entry which is preliminary data.</text>
</comment>
<dbReference type="Pfam" id="PF03412">
    <property type="entry name" value="Peptidase_C39"/>
    <property type="match status" value="1"/>
</dbReference>
<dbReference type="SUPFAM" id="SSF90123">
    <property type="entry name" value="ABC transporter transmembrane region"/>
    <property type="match status" value="1"/>
</dbReference>
<dbReference type="EMBL" id="DWWN01000035">
    <property type="protein sequence ID" value="HJC45551.1"/>
    <property type="molecule type" value="Genomic_DNA"/>
</dbReference>
<keyword evidence="4" id="KW-0645">Protease</keyword>
<dbReference type="SMART" id="SM00382">
    <property type="entry name" value="AAA"/>
    <property type="match status" value="1"/>
</dbReference>
<dbReference type="InterPro" id="IPR036640">
    <property type="entry name" value="ABC1_TM_sf"/>
</dbReference>
<proteinExistence type="predicted"/>
<keyword evidence="10" id="KW-1278">Translocase</keyword>
<dbReference type="SUPFAM" id="SSF52540">
    <property type="entry name" value="P-loop containing nucleoside triphosphate hydrolases"/>
    <property type="match status" value="1"/>
</dbReference>
<dbReference type="GO" id="GO:0043214">
    <property type="term" value="F:ABC-type bacteriocin transporter activity"/>
    <property type="evidence" value="ECO:0007669"/>
    <property type="project" value="InterPro"/>
</dbReference>
<keyword evidence="7" id="KW-0378">Hydrolase</keyword>
<dbReference type="Gene3D" id="3.90.70.10">
    <property type="entry name" value="Cysteine proteinases"/>
    <property type="match status" value="1"/>
</dbReference>
<keyword evidence="5 14" id="KW-0812">Transmembrane</keyword>
<accession>A0A9D2P8Z0</accession>
<dbReference type="NCBIfam" id="TIGR01193">
    <property type="entry name" value="bacteriocin_ABC"/>
    <property type="match status" value="1"/>
</dbReference>
<feature type="domain" description="ABC transmembrane type-1" evidence="16">
    <location>
        <begin position="197"/>
        <end position="476"/>
    </location>
</feature>
<dbReference type="GO" id="GO:0015421">
    <property type="term" value="F:ABC-type oligopeptide transporter activity"/>
    <property type="evidence" value="ECO:0007669"/>
    <property type="project" value="TreeGrafter"/>
</dbReference>
<dbReference type="Proteomes" id="UP000823906">
    <property type="component" value="Unassembled WGS sequence"/>
</dbReference>
<reference evidence="18" key="2">
    <citation type="submission" date="2021-04" db="EMBL/GenBank/DDBJ databases">
        <authorList>
            <person name="Gilroy R."/>
        </authorList>
    </citation>
    <scope>NUCLEOTIDE SEQUENCE</scope>
    <source>
        <strain evidence="18">ChiSjej5B23-2810</strain>
    </source>
</reference>
<dbReference type="GO" id="GO:0006508">
    <property type="term" value="P:proteolysis"/>
    <property type="evidence" value="ECO:0007669"/>
    <property type="project" value="UniProtKB-KW"/>
</dbReference>
<name>A0A9D2P8Z0_9FIRM</name>
<dbReference type="GO" id="GO:0005524">
    <property type="term" value="F:ATP binding"/>
    <property type="evidence" value="ECO:0007669"/>
    <property type="project" value="UniProtKB-KW"/>
</dbReference>
<feature type="compositionally biased region" description="Acidic residues" evidence="13">
    <location>
        <begin position="768"/>
        <end position="779"/>
    </location>
</feature>
<feature type="transmembrane region" description="Helical" evidence="14">
    <location>
        <begin position="333"/>
        <end position="351"/>
    </location>
</feature>
<dbReference type="GO" id="GO:0008234">
    <property type="term" value="F:cysteine-type peptidase activity"/>
    <property type="evidence" value="ECO:0007669"/>
    <property type="project" value="UniProtKB-KW"/>
</dbReference>
<dbReference type="Pfam" id="PF00664">
    <property type="entry name" value="ABC_membrane"/>
    <property type="match status" value="1"/>
</dbReference>
<evidence type="ECO:0000256" key="2">
    <source>
        <dbReference type="ARBA" id="ARBA00022448"/>
    </source>
</evidence>
<evidence type="ECO:0000256" key="8">
    <source>
        <dbReference type="ARBA" id="ARBA00022807"/>
    </source>
</evidence>